<evidence type="ECO:0000256" key="1">
    <source>
        <dbReference type="ARBA" id="ARBA00023268"/>
    </source>
</evidence>
<sequence>MPNLHVDLEKMRGRPSTCEGVPGAPILLDPPEITLLGVYLKAVLMQPYTSGQPWRADIDTYLNKLQELLELTARFGFKLSVVKSCVYKQEVKWCGKVINGEGVTHDSGRIQAQRNMPNPPNAGELQQFLCSTNWMRDSIVDYARLALPLQGTLDTTMAQRVASGLPVALTVQEYAAYNAVKQALANSATLAFLKPEAETILMTDASDVGWSVIVTQVTSWESDPDIQDQQHELLICLGGSFTGAQKNWSIIEKETYPIVMACDKLSLSLIAPSRRAGGRNSRKLCVKLKNRPKMPEQSLPMICNQRSEAQPRARTKFEADRESSTVIDAVSLVVNSPTGDMFANGESDESSLVPTFDGCLATLDRLLQRFTECRISVSFTKSIFVQSKVDFLSHEVSSEGIRADPKKIKAVTEVPFPTSKMQSFLGALNYYSRFIQDFAVYGAALYQLKDADFAPGGDLTVAKRSFAALQQKVMDTPILRHFDRDKEVHVMPFANEWALSSTLMQENDGKLHPVRFCGRVLKDAETNYHPAEKEILALLLLLKMCYTQLDHPRLYAFFDARLVQNTVRTHDPVRCYAVPVALSGAAVKERDCAFAQLLQAGLTSFIDLDDSLAPVAPPTKESPSIRMDPNLLYARLPRSYQGFVLSFDGSAKTEKHGGYGSCAWILWRLPAWTILTSASAYLEATTVNLAEYARMNDGVQAALEHTTEDLVIVGDSRFAIQQSLGVIASGKGSRLTQLNRHRELTAKFRKVKYLHVVREFNAAADLLASETLESESVYKVVSTEARLSELTTLNRIQDVIYEPTAKAETEDKPSVNTVRAHLTTGSPRRRTFFDFVQDDTETGRLTVTTRQQAKVNEKRVRFANETSVVDRREADSQDKANDTPTKAQNHMPEEQSSAEDSTSTAPSVNDIDPLTVQRERRRRIAVAQDEELRWSNLKTVLHREDLKLGYRAARDSWKMSDRFTLSEDNVLYYLGTSRRKSDRQQEETILRLVIPSTMKATIKALSEPSTGSDKTTIGSVSTQSSNGTSSKSRPQFRGYSTGNVLAERPFQLVSMDFVIPLSKSRRGNTALLLFQCAFTGFAMGKPMADTTSLCVAKAFEECVYRRFGAPTLIRHDRDPRFMSEVFQAFAEMMQSRSRATLSYRPQANGQQERSVKTVMQSVRVYAEDPLQQDWDEIAEKLNFAINNSMDATRKETSFYLVHGWDAQSTLRAMASSFKRGSGKQTDALASRREVNRQQEIALEMAKEYQANEKSRRARKHNEALSRREQAAIPSTGQTEPSDEAHSVSGAADDTPVTAPRPLFEPGDRVWLYMERVKPGLTKKLAYRWHGPFRAKRKVEEFAYELELPDRSGYRFYPVVHLSRLKAVREFGSRPKNRLAPEVTEEMRLDFDEELLPEDSWEPDQLAGEYEIEAIIDDLIPLSTSTERAVREFKVKWLGYDELTWEPASNLSCGGFLYDYLREKRSDGRLQMVQVADED</sequence>
<dbReference type="CDD" id="cd00024">
    <property type="entry name" value="CD_CSD"/>
    <property type="match status" value="1"/>
</dbReference>
<dbReference type="Pfam" id="PF24626">
    <property type="entry name" value="SH3_Tf2-1"/>
    <property type="match status" value="1"/>
</dbReference>
<dbReference type="InterPro" id="IPR043128">
    <property type="entry name" value="Rev_trsase/Diguanyl_cyclase"/>
</dbReference>
<feature type="domain" description="Chromo" evidence="3">
    <location>
        <begin position="1409"/>
        <end position="1471"/>
    </location>
</feature>
<dbReference type="InterPro" id="IPR012337">
    <property type="entry name" value="RNaseH-like_sf"/>
</dbReference>
<dbReference type="InterPro" id="IPR016197">
    <property type="entry name" value="Chromo-like_dom_sf"/>
</dbReference>
<dbReference type="GO" id="GO:0003676">
    <property type="term" value="F:nucleic acid binding"/>
    <property type="evidence" value="ECO:0007669"/>
    <property type="project" value="InterPro"/>
</dbReference>
<comment type="caution">
    <text evidence="5">The sequence shown here is derived from an EMBL/GenBank/DDBJ whole genome shotgun (WGS) entry which is preliminary data.</text>
</comment>
<dbReference type="Proteomes" id="UP000237271">
    <property type="component" value="Unassembled WGS sequence"/>
</dbReference>
<dbReference type="Gene3D" id="3.30.70.270">
    <property type="match status" value="3"/>
</dbReference>
<dbReference type="InterPro" id="IPR043502">
    <property type="entry name" value="DNA/RNA_pol_sf"/>
</dbReference>
<dbReference type="InterPro" id="IPR056924">
    <property type="entry name" value="SH3_Tf2-1"/>
</dbReference>
<dbReference type="OrthoDB" id="101273at2759"/>
<name>A0A2P4Y8J0_9STRA</name>
<dbReference type="GO" id="GO:0004523">
    <property type="term" value="F:RNA-DNA hybrid ribonuclease activity"/>
    <property type="evidence" value="ECO:0007669"/>
    <property type="project" value="InterPro"/>
</dbReference>
<reference evidence="5 6" key="1">
    <citation type="journal article" date="2017" name="Genome Biol. Evol.">
        <title>Phytophthora megakarya and P. palmivora, closely related causal agents of cacao black pod rot, underwent increases in genome sizes and gene numbers by different mechanisms.</title>
        <authorList>
            <person name="Ali S.S."/>
            <person name="Shao J."/>
            <person name="Lary D.J."/>
            <person name="Kronmiller B."/>
            <person name="Shen D."/>
            <person name="Strem M.D."/>
            <person name="Amoako-Attah I."/>
            <person name="Akrofi A.Y."/>
            <person name="Begoude B.A."/>
            <person name="Ten Hoopen G.M."/>
            <person name="Coulibaly K."/>
            <person name="Kebe B.I."/>
            <person name="Melnick R.L."/>
            <person name="Guiltinan M.J."/>
            <person name="Tyler B.M."/>
            <person name="Meinhardt L.W."/>
            <person name="Bailey B.A."/>
        </authorList>
    </citation>
    <scope>NUCLEOTIDE SEQUENCE [LARGE SCALE GENOMIC DNA]</scope>
    <source>
        <strain evidence="6">sbr112.9</strain>
    </source>
</reference>
<accession>A0A2P4Y8J0</accession>
<evidence type="ECO:0000259" key="3">
    <source>
        <dbReference type="PROSITE" id="PS50013"/>
    </source>
</evidence>
<dbReference type="PROSITE" id="PS50994">
    <property type="entry name" value="INTEGRASE"/>
    <property type="match status" value="1"/>
</dbReference>
<keyword evidence="6" id="KW-1185">Reference proteome</keyword>
<dbReference type="Gene3D" id="2.40.50.40">
    <property type="match status" value="1"/>
</dbReference>
<dbReference type="PANTHER" id="PTHR37984">
    <property type="entry name" value="PROTEIN CBG26694"/>
    <property type="match status" value="1"/>
</dbReference>
<dbReference type="Pfam" id="PF13456">
    <property type="entry name" value="RVT_3"/>
    <property type="match status" value="1"/>
</dbReference>
<dbReference type="Gene3D" id="3.30.420.10">
    <property type="entry name" value="Ribonuclease H-like superfamily/Ribonuclease H"/>
    <property type="match status" value="2"/>
</dbReference>
<protein>
    <submittedName>
        <fullName evidence="5">Uncharacterized protein</fullName>
    </submittedName>
</protein>
<feature type="region of interest" description="Disordered" evidence="2">
    <location>
        <begin position="864"/>
        <end position="916"/>
    </location>
</feature>
<gene>
    <name evidence="5" type="ORF">PHPALM_8954</name>
</gene>
<feature type="region of interest" description="Disordered" evidence="2">
    <location>
        <begin position="1004"/>
        <end position="1037"/>
    </location>
</feature>
<feature type="compositionally biased region" description="Low complexity" evidence="2">
    <location>
        <begin position="1018"/>
        <end position="1032"/>
    </location>
</feature>
<dbReference type="InterPro" id="IPR000953">
    <property type="entry name" value="Chromo/chromo_shadow_dom"/>
</dbReference>
<evidence type="ECO:0000259" key="4">
    <source>
        <dbReference type="PROSITE" id="PS50994"/>
    </source>
</evidence>
<feature type="domain" description="Integrase catalytic" evidence="4">
    <location>
        <begin position="1045"/>
        <end position="1217"/>
    </location>
</feature>
<feature type="compositionally biased region" description="Basic and acidic residues" evidence="2">
    <location>
        <begin position="864"/>
        <end position="881"/>
    </location>
</feature>
<proteinExistence type="predicted"/>
<organism evidence="5 6">
    <name type="scientific">Phytophthora palmivora</name>
    <dbReference type="NCBI Taxonomy" id="4796"/>
    <lineage>
        <taxon>Eukaryota</taxon>
        <taxon>Sar</taxon>
        <taxon>Stramenopiles</taxon>
        <taxon>Oomycota</taxon>
        <taxon>Peronosporomycetes</taxon>
        <taxon>Peronosporales</taxon>
        <taxon>Peronosporaceae</taxon>
        <taxon>Phytophthora</taxon>
    </lineage>
</organism>
<dbReference type="SUPFAM" id="SSF54160">
    <property type="entry name" value="Chromo domain-like"/>
    <property type="match status" value="1"/>
</dbReference>
<feature type="compositionally biased region" description="Polar residues" evidence="2">
    <location>
        <begin position="882"/>
        <end position="907"/>
    </location>
</feature>
<evidence type="ECO:0000313" key="5">
    <source>
        <dbReference type="EMBL" id="POM74130.1"/>
    </source>
</evidence>
<dbReference type="GO" id="GO:0015074">
    <property type="term" value="P:DNA integration"/>
    <property type="evidence" value="ECO:0007669"/>
    <property type="project" value="InterPro"/>
</dbReference>
<feature type="region of interest" description="Disordered" evidence="2">
    <location>
        <begin position="1246"/>
        <end position="1301"/>
    </location>
</feature>
<dbReference type="PANTHER" id="PTHR37984:SF5">
    <property type="entry name" value="PROTEIN NYNRIN-LIKE"/>
    <property type="match status" value="1"/>
</dbReference>
<feature type="compositionally biased region" description="Basic and acidic residues" evidence="2">
    <location>
        <begin position="1246"/>
        <end position="1269"/>
    </location>
</feature>
<dbReference type="InterPro" id="IPR041577">
    <property type="entry name" value="RT_RNaseH_2"/>
</dbReference>
<dbReference type="InterPro" id="IPR002156">
    <property type="entry name" value="RNaseH_domain"/>
</dbReference>
<keyword evidence="1" id="KW-0511">Multifunctional enzyme</keyword>
<dbReference type="InterPro" id="IPR050951">
    <property type="entry name" value="Retrovirus_Pol_polyprotein"/>
</dbReference>
<dbReference type="EMBL" id="NCKW01004926">
    <property type="protein sequence ID" value="POM74130.1"/>
    <property type="molecule type" value="Genomic_DNA"/>
</dbReference>
<dbReference type="SUPFAM" id="SSF56672">
    <property type="entry name" value="DNA/RNA polymerases"/>
    <property type="match status" value="2"/>
</dbReference>
<dbReference type="SMART" id="SM00298">
    <property type="entry name" value="CHROMO"/>
    <property type="match status" value="1"/>
</dbReference>
<dbReference type="Pfam" id="PF17919">
    <property type="entry name" value="RT_RNaseH_2"/>
    <property type="match status" value="2"/>
</dbReference>
<dbReference type="InterPro" id="IPR001584">
    <property type="entry name" value="Integrase_cat-core"/>
</dbReference>
<evidence type="ECO:0000313" key="6">
    <source>
        <dbReference type="Proteomes" id="UP000237271"/>
    </source>
</evidence>
<feature type="region of interest" description="Disordered" evidence="2">
    <location>
        <begin position="1215"/>
        <end position="1234"/>
    </location>
</feature>
<dbReference type="SUPFAM" id="SSF53098">
    <property type="entry name" value="Ribonuclease H-like"/>
    <property type="match status" value="2"/>
</dbReference>
<dbReference type="PROSITE" id="PS50013">
    <property type="entry name" value="CHROMO_2"/>
    <property type="match status" value="1"/>
</dbReference>
<evidence type="ECO:0000256" key="2">
    <source>
        <dbReference type="SAM" id="MobiDB-lite"/>
    </source>
</evidence>
<feature type="compositionally biased region" description="Polar residues" evidence="2">
    <location>
        <begin position="1007"/>
        <end position="1017"/>
    </location>
</feature>
<dbReference type="InterPro" id="IPR036397">
    <property type="entry name" value="RNaseH_sf"/>
</dbReference>